<accession>A0A381PRI8</accession>
<proteinExistence type="predicted"/>
<keyword evidence="2" id="KW-0963">Cytoplasm</keyword>
<dbReference type="InterPro" id="IPR019734">
    <property type="entry name" value="TPR_rpt"/>
</dbReference>
<evidence type="ECO:0000256" key="3">
    <source>
        <dbReference type="ARBA" id="ARBA00022737"/>
    </source>
</evidence>
<reference evidence="5" key="1">
    <citation type="submission" date="2018-05" db="EMBL/GenBank/DDBJ databases">
        <authorList>
            <person name="Lanie J.A."/>
            <person name="Ng W.-L."/>
            <person name="Kazmierczak K.M."/>
            <person name="Andrzejewski T.M."/>
            <person name="Davidsen T.M."/>
            <person name="Wayne K.J."/>
            <person name="Tettelin H."/>
            <person name="Glass J.I."/>
            <person name="Rusch D."/>
            <person name="Podicherti R."/>
            <person name="Tsui H.-C.T."/>
            <person name="Winkler M.E."/>
        </authorList>
    </citation>
    <scope>NUCLEOTIDE SEQUENCE</scope>
</reference>
<protein>
    <recommendedName>
        <fullName evidence="6">Outer membrane lipoprotein BamD-like domain-containing protein</fullName>
    </recommendedName>
</protein>
<gene>
    <name evidence="5" type="ORF">METZ01_LOCUS20947</name>
</gene>
<dbReference type="PANTHER" id="PTHR46630">
    <property type="entry name" value="TETRATRICOPEPTIDE REPEAT PROTEIN 29"/>
    <property type="match status" value="1"/>
</dbReference>
<keyword evidence="3" id="KW-0677">Repeat</keyword>
<dbReference type="Pfam" id="PF13174">
    <property type="entry name" value="TPR_6"/>
    <property type="match status" value="1"/>
</dbReference>
<evidence type="ECO:0000256" key="1">
    <source>
        <dbReference type="ARBA" id="ARBA00004496"/>
    </source>
</evidence>
<feature type="non-terminal residue" evidence="5">
    <location>
        <position position="1"/>
    </location>
</feature>
<dbReference type="SUPFAM" id="SSF81901">
    <property type="entry name" value="HCP-like"/>
    <property type="match status" value="1"/>
</dbReference>
<dbReference type="PANTHER" id="PTHR46630:SF1">
    <property type="entry name" value="TETRATRICOPEPTIDE REPEAT PROTEIN 29"/>
    <property type="match status" value="1"/>
</dbReference>
<sequence>VLKNAAKYYSNKRSDIIAFLLTVFCFFLTASAASAQCWTSDLSEEEQLAVARETYGDGLYSASIETAKCYLDQFKESAAREEILYLRVKALRKGGYIQASIEAFDELKRNFPLSKSYLDDEVLQRGIILVRTRKYPLAIKTMNSLLQDYPTSKLRDDAHYWLGYVSSFSAELLRKKNKQQALQEYKTSIQHFKNSDPTALTQSQQQERWYLIGRAWWFLDNISKTEDAWQQYLKQSKSIKPEKALNLKYQLAAKFQQTKKYEQAESWFARIVKDHPDSKLAAGSAFWRAEMAYAASLQQTETADLGPKSVSRLVNNYKIYLAKKDKKHLPLAYYRIGVLEQKHQPHETIIAFQQYLSTKDKTYASEVQYRLAYLYIESKQLKKAIETFSNYLATKDKTYADDAQYRLAYLYIETKKPEKAIETFKKYLKSGKGKYAVEIQIRLGYLYIETKQPKKAVEIFNKYLASGDTEHLAEIQIRLGYLYIDTIQPKKAIKIFEKYLSGKDTEHVAEIQIRLGYLYIENKQQKKAIKIFEKYLASGVTEHSASIQQRLAYLYVETKQNFLAISLLEQVRKHPDYQQNPELLQTLMVLYRETVSKEKFVQFLLSVRSDPKLDDQVRHGFQTQLLFTYFDQNKCEELIAEINDKPGYLQKSKNTNPEEWQHLQYLKSTCLLETKKWEEARIVSRNILESEKYRQQAIQILLESHKQLQDWKAITWEFQEIYDRKSPALTISYFQLWIFAAQRRTDFQRLERIKIIAERWKKAFPEDTQNLTQLNLYISSARLQELTAQENWTGVSTFLRSEYKAGNIPLNEQYFPQLLFAEQKLGNWGGVLSAYALLRTHDQQRADNLDALISQAKAAEKLGKKELSISFYRKALKVKPQTEKDKRKQDEIRKFLAQGAFQQWIEKAEWSKVTKAIHQQVRAKKRILDEQNFELLIYAENQKTGNKKYNGILEAYALLAIYNNKKTKTIEAKIVQAKAAENAGKKELSLNFYRQALKIKPLNETDKSRQAEIRKFLEQSSFQKMIDQKEWSKVTKTIHKEVRAKKRVLDENNFKILLFAENKKTGSAKYNGILNAYALMANYDKKKTLTVKALIDQGYAAEKLGGYKRAKGYYRSALKKVPDKNVNLVLQLVEELTRLYERSKDYKALVRTYKRAYSVLKKSSRPKKEYQTYAYLIGYHQSSQLKQTSKARIWMLRADGGGSSNQELQAAFWVAQLDREANKTDKALKRLKELAGRKIPKNSSIYIQIHFELGTIYHFKEQWKSALRHYRLVAKARVPSELKQFQNAARQKAKEIDNYLKSIEASQ</sequence>
<dbReference type="GO" id="GO:0005737">
    <property type="term" value="C:cytoplasm"/>
    <property type="evidence" value="ECO:0007669"/>
    <property type="project" value="UniProtKB-SubCell"/>
</dbReference>
<keyword evidence="4" id="KW-0802">TPR repeat</keyword>
<evidence type="ECO:0000313" key="5">
    <source>
        <dbReference type="EMBL" id="SUZ68093.1"/>
    </source>
</evidence>
<dbReference type="GO" id="GO:0005929">
    <property type="term" value="C:cilium"/>
    <property type="evidence" value="ECO:0007669"/>
    <property type="project" value="TreeGrafter"/>
</dbReference>
<evidence type="ECO:0000256" key="4">
    <source>
        <dbReference type="ARBA" id="ARBA00022803"/>
    </source>
</evidence>
<dbReference type="SMART" id="SM00028">
    <property type="entry name" value="TPR"/>
    <property type="match status" value="9"/>
</dbReference>
<dbReference type="Gene3D" id="1.25.40.10">
    <property type="entry name" value="Tetratricopeptide repeat domain"/>
    <property type="match status" value="7"/>
</dbReference>
<dbReference type="Pfam" id="PF13181">
    <property type="entry name" value="TPR_8"/>
    <property type="match status" value="3"/>
</dbReference>
<dbReference type="PROSITE" id="PS50005">
    <property type="entry name" value="TPR"/>
    <property type="match status" value="2"/>
</dbReference>
<dbReference type="InterPro" id="IPR051476">
    <property type="entry name" value="Bac_ResReg_Asp_Phosphatase"/>
</dbReference>
<dbReference type="GO" id="GO:0003341">
    <property type="term" value="P:cilium movement"/>
    <property type="evidence" value="ECO:0007669"/>
    <property type="project" value="TreeGrafter"/>
</dbReference>
<evidence type="ECO:0008006" key="6">
    <source>
        <dbReference type="Google" id="ProtNLM"/>
    </source>
</evidence>
<evidence type="ECO:0000256" key="2">
    <source>
        <dbReference type="ARBA" id="ARBA00022490"/>
    </source>
</evidence>
<name>A0A381PRI8_9ZZZZ</name>
<comment type="subcellular location">
    <subcellularLocation>
        <location evidence="1">Cytoplasm</location>
    </subcellularLocation>
</comment>
<organism evidence="5">
    <name type="scientific">marine metagenome</name>
    <dbReference type="NCBI Taxonomy" id="408172"/>
    <lineage>
        <taxon>unclassified sequences</taxon>
        <taxon>metagenomes</taxon>
        <taxon>ecological metagenomes</taxon>
    </lineage>
</organism>
<dbReference type="SUPFAM" id="SSF48452">
    <property type="entry name" value="TPR-like"/>
    <property type="match status" value="3"/>
</dbReference>
<dbReference type="EMBL" id="UINC01001029">
    <property type="protein sequence ID" value="SUZ68093.1"/>
    <property type="molecule type" value="Genomic_DNA"/>
</dbReference>
<dbReference type="InterPro" id="IPR011990">
    <property type="entry name" value="TPR-like_helical_dom_sf"/>
</dbReference>